<feature type="compositionally biased region" description="Basic and acidic residues" evidence="6">
    <location>
        <begin position="81"/>
        <end position="90"/>
    </location>
</feature>
<dbReference type="EMBL" id="MDYN01000025">
    <property type="protein sequence ID" value="OQD81824.1"/>
    <property type="molecule type" value="Genomic_DNA"/>
</dbReference>
<evidence type="ECO:0000313" key="9">
    <source>
        <dbReference type="Proteomes" id="UP000191672"/>
    </source>
</evidence>
<dbReference type="GO" id="GO:0003700">
    <property type="term" value="F:DNA-binding transcription factor activity"/>
    <property type="evidence" value="ECO:0007669"/>
    <property type="project" value="InterPro"/>
</dbReference>
<keyword evidence="9" id="KW-1185">Reference proteome</keyword>
<protein>
    <recommendedName>
        <fullName evidence="7">BZIP domain-containing protein</fullName>
    </recommendedName>
</protein>
<dbReference type="Pfam" id="PF00170">
    <property type="entry name" value="bZIP_1"/>
    <property type="match status" value="1"/>
</dbReference>
<accession>A0A1V6PXU1</accession>
<evidence type="ECO:0000256" key="1">
    <source>
        <dbReference type="ARBA" id="ARBA00004123"/>
    </source>
</evidence>
<gene>
    <name evidence="8" type="ORF">PENANT_c025G10678</name>
</gene>
<evidence type="ECO:0000256" key="4">
    <source>
        <dbReference type="ARBA" id="ARBA00023242"/>
    </source>
</evidence>
<dbReference type="SMART" id="SM00338">
    <property type="entry name" value="BRLZ"/>
    <property type="match status" value="1"/>
</dbReference>
<evidence type="ECO:0000256" key="2">
    <source>
        <dbReference type="ARBA" id="ARBA00023015"/>
    </source>
</evidence>
<keyword evidence="4" id="KW-0539">Nucleus</keyword>
<feature type="domain" description="BZIP" evidence="7">
    <location>
        <begin position="87"/>
        <end position="150"/>
    </location>
</feature>
<evidence type="ECO:0000256" key="6">
    <source>
        <dbReference type="SAM" id="MobiDB-lite"/>
    </source>
</evidence>
<dbReference type="CDD" id="cd14687">
    <property type="entry name" value="bZIP_ATF2"/>
    <property type="match status" value="1"/>
</dbReference>
<keyword evidence="3" id="KW-0804">Transcription</keyword>
<dbReference type="SUPFAM" id="SSF57959">
    <property type="entry name" value="Leucine zipper domain"/>
    <property type="match status" value="1"/>
</dbReference>
<comment type="subcellular location">
    <subcellularLocation>
        <location evidence="1">Nucleus</location>
    </subcellularLocation>
</comment>
<reference evidence="9" key="1">
    <citation type="journal article" date="2017" name="Nat. Microbiol.">
        <title>Global analysis of biosynthetic gene clusters reveals vast potential of secondary metabolite production in Penicillium species.</title>
        <authorList>
            <person name="Nielsen J.C."/>
            <person name="Grijseels S."/>
            <person name="Prigent S."/>
            <person name="Ji B."/>
            <person name="Dainat J."/>
            <person name="Nielsen K.F."/>
            <person name="Frisvad J.C."/>
            <person name="Workman M."/>
            <person name="Nielsen J."/>
        </authorList>
    </citation>
    <scope>NUCLEOTIDE SEQUENCE [LARGE SCALE GENOMIC DNA]</scope>
    <source>
        <strain evidence="9">IBT 31811</strain>
    </source>
</reference>
<name>A0A1V6PXU1_9EURO</name>
<dbReference type="GO" id="GO:0005634">
    <property type="term" value="C:nucleus"/>
    <property type="evidence" value="ECO:0007669"/>
    <property type="project" value="UniProtKB-SubCell"/>
</dbReference>
<dbReference type="Proteomes" id="UP000191672">
    <property type="component" value="Unassembled WGS sequence"/>
</dbReference>
<keyword evidence="2" id="KW-0805">Transcription regulation</keyword>
<dbReference type="InterPro" id="IPR051027">
    <property type="entry name" value="bZIP_transcription_factors"/>
</dbReference>
<evidence type="ECO:0000256" key="5">
    <source>
        <dbReference type="SAM" id="Coils"/>
    </source>
</evidence>
<dbReference type="PROSITE" id="PS50217">
    <property type="entry name" value="BZIP"/>
    <property type="match status" value="1"/>
</dbReference>
<evidence type="ECO:0000313" key="8">
    <source>
        <dbReference type="EMBL" id="OQD81824.1"/>
    </source>
</evidence>
<organism evidence="8 9">
    <name type="scientific">Penicillium antarcticum</name>
    <dbReference type="NCBI Taxonomy" id="416450"/>
    <lineage>
        <taxon>Eukaryota</taxon>
        <taxon>Fungi</taxon>
        <taxon>Dikarya</taxon>
        <taxon>Ascomycota</taxon>
        <taxon>Pezizomycotina</taxon>
        <taxon>Eurotiomycetes</taxon>
        <taxon>Eurotiomycetidae</taxon>
        <taxon>Eurotiales</taxon>
        <taxon>Aspergillaceae</taxon>
        <taxon>Penicillium</taxon>
    </lineage>
</organism>
<evidence type="ECO:0000259" key="7">
    <source>
        <dbReference type="PROSITE" id="PS50217"/>
    </source>
</evidence>
<dbReference type="InterPro" id="IPR046347">
    <property type="entry name" value="bZIP_sf"/>
</dbReference>
<dbReference type="AlphaFoldDB" id="A0A1V6PXU1"/>
<feature type="compositionally biased region" description="Polar residues" evidence="6">
    <location>
        <begin position="52"/>
        <end position="61"/>
    </location>
</feature>
<feature type="region of interest" description="Disordered" evidence="6">
    <location>
        <begin position="43"/>
        <end position="90"/>
    </location>
</feature>
<keyword evidence="5" id="KW-0175">Coiled coil</keyword>
<evidence type="ECO:0000256" key="3">
    <source>
        <dbReference type="ARBA" id="ARBA00023163"/>
    </source>
</evidence>
<dbReference type="STRING" id="416450.A0A1V6PXU1"/>
<feature type="coiled-coil region" evidence="5">
    <location>
        <begin position="119"/>
        <end position="146"/>
    </location>
</feature>
<dbReference type="InterPro" id="IPR004827">
    <property type="entry name" value="bZIP"/>
</dbReference>
<dbReference type="PANTHER" id="PTHR19304">
    <property type="entry name" value="CYCLIC-AMP RESPONSE ELEMENT BINDING PROTEIN"/>
    <property type="match status" value="1"/>
</dbReference>
<sequence>MTTMLEAPITIQYLEPDTQFVNPAAIVWSNASHITCNKDGLLAEPLKPDQGSKATTNSPSSPELKPHVGLNRQRRGSKLQSHKEGLTPERARYLERNRVAANKCRLKKKQECEKIQHILDRETTKRETLLAEAKELKEEVWQLKNMVFAHARCGDEQINRQLTKMTQNVLKSSSLQCSALSRPEEKDLDLSIASPSLVHDTVTCAEFFDDSYIDLPDV</sequence>
<dbReference type="PROSITE" id="PS00036">
    <property type="entry name" value="BZIP_BASIC"/>
    <property type="match status" value="1"/>
</dbReference>
<proteinExistence type="predicted"/>
<dbReference type="Gene3D" id="1.20.5.170">
    <property type="match status" value="1"/>
</dbReference>
<dbReference type="OrthoDB" id="295274at2759"/>
<comment type="caution">
    <text evidence="8">The sequence shown here is derived from an EMBL/GenBank/DDBJ whole genome shotgun (WGS) entry which is preliminary data.</text>
</comment>